<name>A0ABT9QFK3_9ACTN</name>
<comment type="caution">
    <text evidence="2">The sequence shown here is derived from an EMBL/GenBank/DDBJ whole genome shotgun (WGS) entry which is preliminary data.</text>
</comment>
<evidence type="ECO:0000256" key="1">
    <source>
        <dbReference type="SAM" id="MobiDB-lite"/>
    </source>
</evidence>
<dbReference type="EMBL" id="JAUSQU010000001">
    <property type="protein sequence ID" value="MDP9845521.1"/>
    <property type="molecule type" value="Genomic_DNA"/>
</dbReference>
<evidence type="ECO:0008006" key="4">
    <source>
        <dbReference type="Google" id="ProtNLM"/>
    </source>
</evidence>
<dbReference type="RefSeq" id="WP_307561225.1">
    <property type="nucleotide sequence ID" value="NZ_JAUSQU010000001.1"/>
</dbReference>
<feature type="compositionally biased region" description="Low complexity" evidence="1">
    <location>
        <begin position="172"/>
        <end position="202"/>
    </location>
</feature>
<evidence type="ECO:0000313" key="3">
    <source>
        <dbReference type="Proteomes" id="UP001225356"/>
    </source>
</evidence>
<dbReference type="Proteomes" id="UP001225356">
    <property type="component" value="Unassembled WGS sequence"/>
</dbReference>
<accession>A0ABT9QFK3</accession>
<sequence length="357" mass="38456">MDRVEVAVRRPQGPDERLRVGTVLSRTGTLARVQWNDDGAVEENVRLGGENLLAVAGTRRHQFLMDLPALIERFTSDPVAVVVELLRESSKGLKAQAIKELLIELGLEPAAVERAWRGVQAKLSKRDDVRIRANTYRWVWPRPAEDVIDSPDPSAGAEATASPVPETPPAAPAVSATAPEAVPEIPAAPPAEAGAKATARETPAPIRTSSSPAADAADAVEAAEERARVLAERCERLERDLRSASDRAIRLRTSQERQLRIDVVRALAGLAAEVEEMVIGRATPELIVERVRNLVAGQALHPVGAVGEEPGFDPALHEPLAGAPEPGTPVSVIRPGYRWATSEEILLHRALVEQVRA</sequence>
<organism evidence="2 3">
    <name type="scientific">Streptosporangium lutulentum</name>
    <dbReference type="NCBI Taxonomy" id="1461250"/>
    <lineage>
        <taxon>Bacteria</taxon>
        <taxon>Bacillati</taxon>
        <taxon>Actinomycetota</taxon>
        <taxon>Actinomycetes</taxon>
        <taxon>Streptosporangiales</taxon>
        <taxon>Streptosporangiaceae</taxon>
        <taxon>Streptosporangium</taxon>
    </lineage>
</organism>
<proteinExistence type="predicted"/>
<feature type="region of interest" description="Disordered" evidence="1">
    <location>
        <begin position="144"/>
        <end position="220"/>
    </location>
</feature>
<evidence type="ECO:0000313" key="2">
    <source>
        <dbReference type="EMBL" id="MDP9845521.1"/>
    </source>
</evidence>
<protein>
    <recommendedName>
        <fullName evidence="4">Nucleotide exchange factor GrpE</fullName>
    </recommendedName>
</protein>
<reference evidence="2 3" key="1">
    <citation type="submission" date="2023-07" db="EMBL/GenBank/DDBJ databases">
        <title>Sequencing the genomes of 1000 actinobacteria strains.</title>
        <authorList>
            <person name="Klenk H.-P."/>
        </authorList>
    </citation>
    <scope>NUCLEOTIDE SEQUENCE [LARGE SCALE GENOMIC DNA]</scope>
    <source>
        <strain evidence="2 3">DSM 46740</strain>
    </source>
</reference>
<keyword evidence="3" id="KW-1185">Reference proteome</keyword>
<gene>
    <name evidence="2" type="ORF">J2853_004732</name>
</gene>